<dbReference type="EMBL" id="CDHN01000001">
    <property type="protein sequence ID" value="CEJ82765.1"/>
    <property type="molecule type" value="Genomic_DNA"/>
</dbReference>
<protein>
    <submittedName>
        <fullName evidence="1">Uncharacterized protein</fullName>
    </submittedName>
</protein>
<name>A0A0A1T9B8_9HYPO</name>
<evidence type="ECO:0000313" key="1">
    <source>
        <dbReference type="EMBL" id="CEJ82765.1"/>
    </source>
</evidence>
<accession>A0A0A1T9B8</accession>
<sequence length="332" mass="37351">MSNGTGTNTLPQLLTLIITTSPIPSAPSTDLLQAALDSFRLHCDSLLDINVIVVFDAHEQVTSTARLKKGYVTEKGIQDYEKYKENCRQLFLSAYGQTPEPAFTQCRGEAEFGSPNSTTPVPYSAASTENGRVTFIDVEERRLGFGLAVRTALRMVTTPYVWVHQHDWALLQPVPVASIISVMQYAETQDQLPIKYICLPSVRGLSYATSNKVTKFPELKKLTDTLTRDYTSPDDPSVSIPLTPMYFWHDRPHIVLTEHYLQRVFPTRLAMLRGAFIEDTIGQRARNQMKEGQWEKWATWIYNPGGGTQACLRHLQGRTRAEQGKPTEDSIP</sequence>
<reference evidence="1 2" key="1">
    <citation type="journal article" date="2015" name="Genome Announc.">
        <title>Draft Genome Sequence and Gene Annotation of the Entomopathogenic Fungus Verticillium hemipterigenum.</title>
        <authorList>
            <person name="Horn F."/>
            <person name="Habel A."/>
            <person name="Scharf D.H."/>
            <person name="Dworschak J."/>
            <person name="Brakhage A.A."/>
            <person name="Guthke R."/>
            <person name="Hertweck C."/>
            <person name="Linde J."/>
        </authorList>
    </citation>
    <scope>NUCLEOTIDE SEQUENCE [LARGE SCALE GENOMIC DNA]</scope>
</reference>
<evidence type="ECO:0000313" key="2">
    <source>
        <dbReference type="Proteomes" id="UP000039046"/>
    </source>
</evidence>
<dbReference type="Proteomes" id="UP000039046">
    <property type="component" value="Unassembled WGS sequence"/>
</dbReference>
<keyword evidence="2" id="KW-1185">Reference proteome</keyword>
<proteinExistence type="predicted"/>
<dbReference type="HOGENOM" id="CLU_043690_0_0_1"/>
<gene>
    <name evidence="1" type="ORF">VHEMI02813</name>
</gene>
<dbReference type="OrthoDB" id="414322at2759"/>
<organism evidence="1 2">
    <name type="scientific">[Torrubiella] hemipterigena</name>
    <dbReference type="NCBI Taxonomy" id="1531966"/>
    <lineage>
        <taxon>Eukaryota</taxon>
        <taxon>Fungi</taxon>
        <taxon>Dikarya</taxon>
        <taxon>Ascomycota</taxon>
        <taxon>Pezizomycotina</taxon>
        <taxon>Sordariomycetes</taxon>
        <taxon>Hypocreomycetidae</taxon>
        <taxon>Hypocreales</taxon>
        <taxon>Clavicipitaceae</taxon>
        <taxon>Clavicipitaceae incertae sedis</taxon>
        <taxon>'Torrubiella' clade</taxon>
    </lineage>
</organism>
<dbReference type="AlphaFoldDB" id="A0A0A1T9B8"/>
<dbReference type="STRING" id="1531966.A0A0A1T9B8"/>